<feature type="transmembrane region" description="Helical" evidence="1">
    <location>
        <begin position="7"/>
        <end position="24"/>
    </location>
</feature>
<accession>A0A9D4FIV9</accession>
<proteinExistence type="predicted"/>
<keyword evidence="1" id="KW-1133">Transmembrane helix</keyword>
<organism evidence="2 3">
    <name type="scientific">Dreissena polymorpha</name>
    <name type="common">Zebra mussel</name>
    <name type="synonym">Mytilus polymorpha</name>
    <dbReference type="NCBI Taxonomy" id="45954"/>
    <lineage>
        <taxon>Eukaryota</taxon>
        <taxon>Metazoa</taxon>
        <taxon>Spiralia</taxon>
        <taxon>Lophotrochozoa</taxon>
        <taxon>Mollusca</taxon>
        <taxon>Bivalvia</taxon>
        <taxon>Autobranchia</taxon>
        <taxon>Heteroconchia</taxon>
        <taxon>Euheterodonta</taxon>
        <taxon>Imparidentia</taxon>
        <taxon>Neoheterodontei</taxon>
        <taxon>Myida</taxon>
        <taxon>Dreissenoidea</taxon>
        <taxon>Dreissenidae</taxon>
        <taxon>Dreissena</taxon>
    </lineage>
</organism>
<keyword evidence="3" id="KW-1185">Reference proteome</keyword>
<feature type="transmembrane region" description="Helical" evidence="1">
    <location>
        <begin position="120"/>
        <end position="139"/>
    </location>
</feature>
<keyword evidence="1" id="KW-0472">Membrane</keyword>
<reference evidence="2" key="1">
    <citation type="journal article" date="2019" name="bioRxiv">
        <title>The Genome of the Zebra Mussel, Dreissena polymorpha: A Resource for Invasive Species Research.</title>
        <authorList>
            <person name="McCartney M.A."/>
            <person name="Auch B."/>
            <person name="Kono T."/>
            <person name="Mallez S."/>
            <person name="Zhang Y."/>
            <person name="Obille A."/>
            <person name="Becker A."/>
            <person name="Abrahante J.E."/>
            <person name="Garbe J."/>
            <person name="Badalamenti J.P."/>
            <person name="Herman A."/>
            <person name="Mangelson H."/>
            <person name="Liachko I."/>
            <person name="Sullivan S."/>
            <person name="Sone E.D."/>
            <person name="Koren S."/>
            <person name="Silverstein K.A.T."/>
            <person name="Beckman K.B."/>
            <person name="Gohl D.M."/>
        </authorList>
    </citation>
    <scope>NUCLEOTIDE SEQUENCE</scope>
    <source>
        <strain evidence="2">Duluth1</strain>
        <tissue evidence="2">Whole animal</tissue>
    </source>
</reference>
<feature type="transmembrane region" description="Helical" evidence="1">
    <location>
        <begin position="30"/>
        <end position="53"/>
    </location>
</feature>
<reference evidence="2" key="2">
    <citation type="submission" date="2020-11" db="EMBL/GenBank/DDBJ databases">
        <authorList>
            <person name="McCartney M.A."/>
            <person name="Auch B."/>
            <person name="Kono T."/>
            <person name="Mallez S."/>
            <person name="Becker A."/>
            <person name="Gohl D.M."/>
            <person name="Silverstein K.A.T."/>
            <person name="Koren S."/>
            <person name="Bechman K.B."/>
            <person name="Herman A."/>
            <person name="Abrahante J.E."/>
            <person name="Garbe J."/>
        </authorList>
    </citation>
    <scope>NUCLEOTIDE SEQUENCE</scope>
    <source>
        <strain evidence="2">Duluth1</strain>
        <tissue evidence="2">Whole animal</tissue>
    </source>
</reference>
<comment type="caution">
    <text evidence="2">The sequence shown here is derived from an EMBL/GenBank/DDBJ whole genome shotgun (WGS) entry which is preliminary data.</text>
</comment>
<protein>
    <submittedName>
        <fullName evidence="2">Uncharacterized protein</fullName>
    </submittedName>
</protein>
<dbReference type="Proteomes" id="UP000828390">
    <property type="component" value="Unassembled WGS sequence"/>
</dbReference>
<evidence type="ECO:0000313" key="2">
    <source>
        <dbReference type="EMBL" id="KAH3798479.1"/>
    </source>
</evidence>
<name>A0A9D4FIV9_DREPO</name>
<keyword evidence="1" id="KW-0812">Transmembrane</keyword>
<dbReference type="AlphaFoldDB" id="A0A9D4FIV9"/>
<gene>
    <name evidence="2" type="ORF">DPMN_152078</name>
</gene>
<evidence type="ECO:0000313" key="3">
    <source>
        <dbReference type="Proteomes" id="UP000828390"/>
    </source>
</evidence>
<evidence type="ECO:0000256" key="1">
    <source>
        <dbReference type="SAM" id="Phobius"/>
    </source>
</evidence>
<dbReference type="EMBL" id="JAIWYP010000007">
    <property type="protein sequence ID" value="KAH3798479.1"/>
    <property type="molecule type" value="Genomic_DNA"/>
</dbReference>
<sequence>MYVTMMVLLVLPSDGLILLMYIFVKLPLHWFILDIIDAVVGIVAVMLLLVILFRPLLSVFQHCKAEEIPENYVSFENASNEQQPAPEGAVHLTINNPLTGGEMTVANAYAMGKRACCNRTVAFCFAALFFLFYVVMFIAEIKCMSKYKSVGFCFD</sequence>